<dbReference type="PROSITE" id="PS50110">
    <property type="entry name" value="RESPONSE_REGULATORY"/>
    <property type="match status" value="1"/>
</dbReference>
<dbReference type="InterPro" id="IPR011006">
    <property type="entry name" value="CheY-like_superfamily"/>
</dbReference>
<feature type="domain" description="Response regulatory" evidence="7">
    <location>
        <begin position="12"/>
        <end position="144"/>
    </location>
</feature>
<dbReference type="PANTHER" id="PTHR43874">
    <property type="entry name" value="TWO-COMPONENT RESPONSE REGULATOR"/>
    <property type="match status" value="1"/>
</dbReference>
<dbReference type="PANTHER" id="PTHR43874:SF95">
    <property type="entry name" value="TWO-COMPONENT RESPONSE REGULATOR-LIKE APRR5"/>
    <property type="match status" value="1"/>
</dbReference>
<evidence type="ECO:0000256" key="5">
    <source>
        <dbReference type="SAM" id="MobiDB-lite"/>
    </source>
</evidence>
<gene>
    <name evidence="8" type="ORF">Adt_01899</name>
</gene>
<name>A0ABD1VUL8_9LAMI</name>
<sequence length="241" mass="26790">MCVHFGRFWITLFLLVVLSQLNSQLLDYVESNYTGTHPLAADALIILLYEVAAVPDGLKAWEVLKERHHNIDLVLTEVELPSISGYALLTLMMEHDNCKNIPVIMMSSHDSVSTIYSCMLRGAADFLVKPVRRNELRNLWQHVWRRKALSGSGLKPPDESIAQEKVEATAENNAVSNYSSGYMACIQMNRECIEKGSDAQSSCTKPEVDTEGADTEHAQGLSQQNSKSGSHDIKTSTISHI</sequence>
<feature type="chain" id="PRO_5044741495" evidence="6">
    <location>
        <begin position="20"/>
        <end position="241"/>
    </location>
</feature>
<evidence type="ECO:0000256" key="2">
    <source>
        <dbReference type="ARBA" id="ARBA00023015"/>
    </source>
</evidence>
<feature type="signal peptide" evidence="6">
    <location>
        <begin position="1"/>
        <end position="19"/>
    </location>
</feature>
<dbReference type="SUPFAM" id="SSF52172">
    <property type="entry name" value="CheY-like"/>
    <property type="match status" value="1"/>
</dbReference>
<evidence type="ECO:0000256" key="4">
    <source>
        <dbReference type="PROSITE-ProRule" id="PRU00169"/>
    </source>
</evidence>
<evidence type="ECO:0000256" key="6">
    <source>
        <dbReference type="SAM" id="SignalP"/>
    </source>
</evidence>
<evidence type="ECO:0000256" key="3">
    <source>
        <dbReference type="ARBA" id="ARBA00023163"/>
    </source>
</evidence>
<reference evidence="9" key="1">
    <citation type="submission" date="2024-07" db="EMBL/GenBank/DDBJ databases">
        <title>Two chromosome-level genome assemblies of Korean endemic species Abeliophyllum distichum and Forsythia ovata (Oleaceae).</title>
        <authorList>
            <person name="Jang H."/>
        </authorList>
    </citation>
    <scope>NUCLEOTIDE SEQUENCE [LARGE SCALE GENOMIC DNA]</scope>
</reference>
<dbReference type="AlphaFoldDB" id="A0ABD1VUL8"/>
<dbReference type="EMBL" id="JBFOLK010000001">
    <property type="protein sequence ID" value="KAL2540921.1"/>
    <property type="molecule type" value="Genomic_DNA"/>
</dbReference>
<evidence type="ECO:0000259" key="7">
    <source>
        <dbReference type="PROSITE" id="PS50110"/>
    </source>
</evidence>
<keyword evidence="1" id="KW-0902">Two-component regulatory system</keyword>
<evidence type="ECO:0000313" key="8">
    <source>
        <dbReference type="EMBL" id="KAL2540921.1"/>
    </source>
</evidence>
<dbReference type="Pfam" id="PF00072">
    <property type="entry name" value="Response_reg"/>
    <property type="match status" value="1"/>
</dbReference>
<organism evidence="8 9">
    <name type="scientific">Abeliophyllum distichum</name>
    <dbReference type="NCBI Taxonomy" id="126358"/>
    <lineage>
        <taxon>Eukaryota</taxon>
        <taxon>Viridiplantae</taxon>
        <taxon>Streptophyta</taxon>
        <taxon>Embryophyta</taxon>
        <taxon>Tracheophyta</taxon>
        <taxon>Spermatophyta</taxon>
        <taxon>Magnoliopsida</taxon>
        <taxon>eudicotyledons</taxon>
        <taxon>Gunneridae</taxon>
        <taxon>Pentapetalae</taxon>
        <taxon>asterids</taxon>
        <taxon>lamiids</taxon>
        <taxon>Lamiales</taxon>
        <taxon>Oleaceae</taxon>
        <taxon>Forsythieae</taxon>
        <taxon>Abeliophyllum</taxon>
    </lineage>
</organism>
<dbReference type="Proteomes" id="UP001604336">
    <property type="component" value="Unassembled WGS sequence"/>
</dbReference>
<dbReference type="Gene3D" id="3.40.50.2300">
    <property type="match status" value="1"/>
</dbReference>
<dbReference type="GO" id="GO:0000160">
    <property type="term" value="P:phosphorelay signal transduction system"/>
    <property type="evidence" value="ECO:0007669"/>
    <property type="project" value="UniProtKB-KW"/>
</dbReference>
<keyword evidence="6" id="KW-0732">Signal</keyword>
<dbReference type="SMART" id="SM00448">
    <property type="entry name" value="REC"/>
    <property type="match status" value="1"/>
</dbReference>
<evidence type="ECO:0000313" key="9">
    <source>
        <dbReference type="Proteomes" id="UP001604336"/>
    </source>
</evidence>
<evidence type="ECO:0000256" key="1">
    <source>
        <dbReference type="ARBA" id="ARBA00023012"/>
    </source>
</evidence>
<accession>A0ABD1VUL8</accession>
<dbReference type="InterPro" id="IPR045279">
    <property type="entry name" value="ARR-like"/>
</dbReference>
<feature type="region of interest" description="Disordered" evidence="5">
    <location>
        <begin position="199"/>
        <end position="241"/>
    </location>
</feature>
<proteinExistence type="predicted"/>
<comment type="caution">
    <text evidence="8">The sequence shown here is derived from an EMBL/GenBank/DDBJ whole genome shotgun (WGS) entry which is preliminary data.</text>
</comment>
<protein>
    <submittedName>
        <fullName evidence="8">Pseudo-response regulator 5</fullName>
    </submittedName>
</protein>
<keyword evidence="3" id="KW-0804">Transcription</keyword>
<dbReference type="InterPro" id="IPR001789">
    <property type="entry name" value="Sig_transdc_resp-reg_receiver"/>
</dbReference>
<keyword evidence="9" id="KW-1185">Reference proteome</keyword>
<comment type="caution">
    <text evidence="4">Lacks conserved residue(s) required for the propagation of feature annotation.</text>
</comment>
<keyword evidence="2" id="KW-0805">Transcription regulation</keyword>